<feature type="transmembrane region" description="Helical" evidence="1">
    <location>
        <begin position="314"/>
        <end position="335"/>
    </location>
</feature>
<proteinExistence type="predicted"/>
<feature type="transmembrane region" description="Helical" evidence="1">
    <location>
        <begin position="432"/>
        <end position="451"/>
    </location>
</feature>
<feature type="transmembrane region" description="Helical" evidence="1">
    <location>
        <begin position="244"/>
        <end position="261"/>
    </location>
</feature>
<reference evidence="2" key="1">
    <citation type="submission" date="2021-01" db="EMBL/GenBank/DDBJ databases">
        <authorList>
            <person name="Corre E."/>
            <person name="Pelletier E."/>
            <person name="Niang G."/>
            <person name="Scheremetjew M."/>
            <person name="Finn R."/>
            <person name="Kale V."/>
            <person name="Holt S."/>
            <person name="Cochrane G."/>
            <person name="Meng A."/>
            <person name="Brown T."/>
            <person name="Cohen L."/>
        </authorList>
    </citation>
    <scope>NUCLEOTIDE SEQUENCE</scope>
    <source>
        <strain evidence="2">CCMP3105</strain>
    </source>
</reference>
<sequence>MFDDVFPSLAPPPVPEKDELDTVTEAAVESRVSHHGDNIRLRDINIIVIGTGPTAVRLVERRRQAGGRVCWLHTQDKPLRSGPWAQVVSQAFVDAASDERVGGIATGDAWDEPLFEAPTFAWAPPRVQDARDPSFHRRRRQFSSSVLEWRTGGPHIVHLRSDEAYRIVHGARGRSPGIQVVDMSQADFPRLRWAVSGIVLFEGSDATVAPGVETCPDDASANLADVAVHCEEAKPLAVVRPGHVAVWVPAYFLQYVLYYVLMAVYEPGVRPGQVPWWRGSFAVFLVGPVGYATFPDFMGVALTGHAIPGVWPRLVAGATLLISQTAWSITPLGWIDGEWCALPIFGAVTLACLPYFLVVAPLHVWLTRKKRRSELGGRSFPWVHHSLWLLWMVFGTFGTWRVLYGVALAFLAMSKWNPLVASMALPLLTSTVELGTVCGTVFVYNMLVYGPRIRSIMRGRGGRVMLGDQRELLILPIAVTHAFAEGCRLVSLLATTATQPSWIWVAQLLGCNLVNIVVRLTLPTELMACFLPTCCQCLFAPDAGTSLLQEAKLCFGYPRFISLAALAVANLMCSGFSTWPLFNKHATLLVLCAPLTEAIEDLIVTSRLTRCLSWKRRMSPYYRGVEPLGTGQVMGFDRNAHMSSGPAINFSGVRFVRFRVVVVAVAASSCFPYTLLTLLLGAGFVHGACSGPIGEEDRIVDGLIWHSPLRC</sequence>
<evidence type="ECO:0000313" key="2">
    <source>
        <dbReference type="EMBL" id="CAE4602716.1"/>
    </source>
</evidence>
<feature type="transmembrane region" description="Helical" evidence="1">
    <location>
        <begin position="281"/>
        <end position="302"/>
    </location>
</feature>
<feature type="transmembrane region" description="Helical" evidence="1">
    <location>
        <begin position="341"/>
        <end position="366"/>
    </location>
</feature>
<feature type="transmembrane region" description="Helical" evidence="1">
    <location>
        <begin position="387"/>
        <end position="412"/>
    </location>
</feature>
<feature type="transmembrane region" description="Helical" evidence="1">
    <location>
        <begin position="660"/>
        <end position="685"/>
    </location>
</feature>
<protein>
    <submittedName>
        <fullName evidence="2">Uncharacterized protein</fullName>
    </submittedName>
</protein>
<accession>A0A7S4R3X8</accession>
<dbReference type="AlphaFoldDB" id="A0A7S4R3X8"/>
<keyword evidence="1" id="KW-0812">Transmembrane</keyword>
<name>A0A7S4R3X8_9DINO</name>
<dbReference type="EMBL" id="HBNR01042870">
    <property type="protein sequence ID" value="CAE4602716.1"/>
    <property type="molecule type" value="Transcribed_RNA"/>
</dbReference>
<feature type="transmembrane region" description="Helical" evidence="1">
    <location>
        <begin position="588"/>
        <end position="608"/>
    </location>
</feature>
<evidence type="ECO:0000256" key="1">
    <source>
        <dbReference type="SAM" id="Phobius"/>
    </source>
</evidence>
<keyword evidence="1" id="KW-0472">Membrane</keyword>
<gene>
    <name evidence="2" type="ORF">AMON00008_LOCUS29824</name>
</gene>
<organism evidence="2">
    <name type="scientific">Alexandrium monilatum</name>
    <dbReference type="NCBI Taxonomy" id="311494"/>
    <lineage>
        <taxon>Eukaryota</taxon>
        <taxon>Sar</taxon>
        <taxon>Alveolata</taxon>
        <taxon>Dinophyceae</taxon>
        <taxon>Gonyaulacales</taxon>
        <taxon>Pyrocystaceae</taxon>
        <taxon>Alexandrium</taxon>
    </lineage>
</organism>
<feature type="transmembrane region" description="Helical" evidence="1">
    <location>
        <begin position="560"/>
        <end position="582"/>
    </location>
</feature>
<keyword evidence="1" id="KW-1133">Transmembrane helix</keyword>